<dbReference type="AlphaFoldDB" id="A0A9X8D686"/>
<dbReference type="SUPFAM" id="SSF46785">
    <property type="entry name" value="Winged helix' DNA-binding domain"/>
    <property type="match status" value="1"/>
</dbReference>
<evidence type="ECO:0000256" key="4">
    <source>
        <dbReference type="ARBA" id="ARBA00023163"/>
    </source>
</evidence>
<keyword evidence="7" id="KW-1185">Reference proteome</keyword>
<dbReference type="RefSeq" id="WP_119553173.1">
    <property type="nucleotide sequence ID" value="NZ_QXMN01000008.1"/>
</dbReference>
<dbReference type="PROSITE" id="PS50931">
    <property type="entry name" value="HTH_LYSR"/>
    <property type="match status" value="1"/>
</dbReference>
<dbReference type="GO" id="GO:0003700">
    <property type="term" value="F:DNA-binding transcription factor activity"/>
    <property type="evidence" value="ECO:0007669"/>
    <property type="project" value="InterPro"/>
</dbReference>
<dbReference type="PANTHER" id="PTHR30419">
    <property type="entry name" value="HTH-TYPE TRANSCRIPTIONAL REGULATOR YBHD"/>
    <property type="match status" value="1"/>
</dbReference>
<evidence type="ECO:0000256" key="2">
    <source>
        <dbReference type="ARBA" id="ARBA00023015"/>
    </source>
</evidence>
<sequence>MKLDDFDLFAAAARLGNLHRAAEECGTTQSSLSKAIARLEKRYQIRIFNRSAYGVALTPDGQALLAGAERLRTTLRDISDEMHTRRHGNEGKVRLGCLPILIEPIVIPIVMSDLQRPGSICYSVAAKLTPYLYADLEAGALDLAVAVYTDAVPATLSYDLIAGFRKASYRVVARKGHPLLRGAMDPGALVSARWVLPSSQVPPRIWLEASLARFELPPANVFLESDLHPFNVAHLVERSDLLTVMPAGMLKFPAAKGLAALDLPQFPQPEGRLAIFWRKNAYLTPFAQQTRARLHEQLKIFQAD</sequence>
<reference evidence="6 7" key="1">
    <citation type="submission" date="2018-09" db="EMBL/GenBank/DDBJ databases">
        <title>Acidovorax cavernicola nov. sp. isolated from Gruta de las Maravillas (Aracena, Spain).</title>
        <authorList>
            <person name="Jurado V."/>
            <person name="Gutierrez-Patricio S."/>
            <person name="Gonzalez-Pimentel J.L."/>
            <person name="Miller A.Z."/>
            <person name="Laiz L."/>
            <person name="Saiz-Jimenez C."/>
        </authorList>
    </citation>
    <scope>NUCLEOTIDE SEQUENCE [LARGE SCALE GENOMIC DNA]</scope>
    <source>
        <strain evidence="6 7">1011MAR4D40.2</strain>
    </source>
</reference>
<feature type="domain" description="HTH lysR-type" evidence="5">
    <location>
        <begin position="1"/>
        <end position="58"/>
    </location>
</feature>
<dbReference type="InterPro" id="IPR000847">
    <property type="entry name" value="LysR_HTH_N"/>
</dbReference>
<dbReference type="SUPFAM" id="SSF53850">
    <property type="entry name" value="Periplasmic binding protein-like II"/>
    <property type="match status" value="1"/>
</dbReference>
<evidence type="ECO:0000313" key="6">
    <source>
        <dbReference type="EMBL" id="RIX81963.1"/>
    </source>
</evidence>
<dbReference type="GO" id="GO:0005829">
    <property type="term" value="C:cytosol"/>
    <property type="evidence" value="ECO:0007669"/>
    <property type="project" value="TreeGrafter"/>
</dbReference>
<dbReference type="Pfam" id="PF03466">
    <property type="entry name" value="LysR_substrate"/>
    <property type="match status" value="1"/>
</dbReference>
<dbReference type="GO" id="GO:0003677">
    <property type="term" value="F:DNA binding"/>
    <property type="evidence" value="ECO:0007669"/>
    <property type="project" value="UniProtKB-KW"/>
</dbReference>
<dbReference type="PANTHER" id="PTHR30419:SF8">
    <property type="entry name" value="NITROGEN ASSIMILATION TRANSCRIPTIONAL ACTIVATOR-RELATED"/>
    <property type="match status" value="1"/>
</dbReference>
<dbReference type="InterPro" id="IPR036390">
    <property type="entry name" value="WH_DNA-bd_sf"/>
</dbReference>
<dbReference type="Gene3D" id="1.10.10.10">
    <property type="entry name" value="Winged helix-like DNA-binding domain superfamily/Winged helix DNA-binding domain"/>
    <property type="match status" value="1"/>
</dbReference>
<gene>
    <name evidence="6" type="ORF">D3H34_09320</name>
</gene>
<dbReference type="Proteomes" id="UP000265619">
    <property type="component" value="Unassembled WGS sequence"/>
</dbReference>
<dbReference type="Pfam" id="PF00126">
    <property type="entry name" value="HTH_1"/>
    <property type="match status" value="1"/>
</dbReference>
<dbReference type="InterPro" id="IPR005119">
    <property type="entry name" value="LysR_subst-bd"/>
</dbReference>
<evidence type="ECO:0000259" key="5">
    <source>
        <dbReference type="PROSITE" id="PS50931"/>
    </source>
</evidence>
<accession>A0A9X8D686</accession>
<protein>
    <submittedName>
        <fullName evidence="6">LysR family transcriptional regulator</fullName>
    </submittedName>
</protein>
<dbReference type="EMBL" id="QXMN01000008">
    <property type="protein sequence ID" value="RIX81963.1"/>
    <property type="molecule type" value="Genomic_DNA"/>
</dbReference>
<comment type="caution">
    <text evidence="6">The sequence shown here is derived from an EMBL/GenBank/DDBJ whole genome shotgun (WGS) entry which is preliminary data.</text>
</comment>
<comment type="similarity">
    <text evidence="1">Belongs to the LysR transcriptional regulatory family.</text>
</comment>
<evidence type="ECO:0000256" key="3">
    <source>
        <dbReference type="ARBA" id="ARBA00023125"/>
    </source>
</evidence>
<dbReference type="Gene3D" id="3.40.190.10">
    <property type="entry name" value="Periplasmic binding protein-like II"/>
    <property type="match status" value="1"/>
</dbReference>
<evidence type="ECO:0000313" key="7">
    <source>
        <dbReference type="Proteomes" id="UP000265619"/>
    </source>
</evidence>
<name>A0A9X8D686_9BURK</name>
<dbReference type="InterPro" id="IPR050950">
    <property type="entry name" value="HTH-type_LysR_regulators"/>
</dbReference>
<dbReference type="OrthoDB" id="464481at2"/>
<proteinExistence type="inferred from homology"/>
<organism evidence="6 7">
    <name type="scientific">Acidovorax cavernicola</name>
    <dbReference type="NCBI Taxonomy" id="1675792"/>
    <lineage>
        <taxon>Bacteria</taxon>
        <taxon>Pseudomonadati</taxon>
        <taxon>Pseudomonadota</taxon>
        <taxon>Betaproteobacteria</taxon>
        <taxon>Burkholderiales</taxon>
        <taxon>Comamonadaceae</taxon>
        <taxon>Acidovorax</taxon>
    </lineage>
</organism>
<keyword evidence="4" id="KW-0804">Transcription</keyword>
<keyword evidence="2" id="KW-0805">Transcription regulation</keyword>
<dbReference type="InterPro" id="IPR036388">
    <property type="entry name" value="WH-like_DNA-bd_sf"/>
</dbReference>
<evidence type="ECO:0000256" key="1">
    <source>
        <dbReference type="ARBA" id="ARBA00009437"/>
    </source>
</evidence>
<keyword evidence="3" id="KW-0238">DNA-binding</keyword>